<dbReference type="EMBL" id="ALAO01000043">
    <property type="protein sequence ID" value="EKO40868.1"/>
    <property type="molecule type" value="Genomic_DNA"/>
</dbReference>
<protein>
    <recommendedName>
        <fullName evidence="3">Phage replisome organiser N-terminal domain-containing protein</fullName>
    </recommendedName>
</protein>
<comment type="caution">
    <text evidence="1">The sequence shown here is derived from an EMBL/GenBank/DDBJ whole genome shotgun (WGS) entry which is preliminary data.</text>
</comment>
<evidence type="ECO:0008006" key="3">
    <source>
        <dbReference type="Google" id="ProtNLM"/>
    </source>
</evidence>
<evidence type="ECO:0000313" key="2">
    <source>
        <dbReference type="Proteomes" id="UP000006272"/>
    </source>
</evidence>
<organism evidence="1 2">
    <name type="scientific">Solidesulfovibrio magneticus str. Maddingley MBC34</name>
    <dbReference type="NCBI Taxonomy" id="1206767"/>
    <lineage>
        <taxon>Bacteria</taxon>
        <taxon>Pseudomonadati</taxon>
        <taxon>Thermodesulfobacteriota</taxon>
        <taxon>Desulfovibrionia</taxon>
        <taxon>Desulfovibrionales</taxon>
        <taxon>Desulfovibrionaceae</taxon>
        <taxon>Solidesulfovibrio</taxon>
    </lineage>
</organism>
<reference evidence="1 2" key="1">
    <citation type="submission" date="2012-07" db="EMBL/GenBank/DDBJ databases">
        <title>Draft genome sequence of Desulfovibrio magneticus str. Maddingley MBC34 obtained from a metagenomic sequence of a methanogenic enrichment isolated from coal-seam formation water in Victoria, Australia.</title>
        <authorList>
            <person name="Greenfield P."/>
            <person name="Hendry P."/>
            <person name="Li D."/>
            <person name="Rosewarne C.P."/>
            <person name="Tran-Dinh N."/>
            <person name="Elbourne L.D.H."/>
            <person name="Paulsen I.T."/>
            <person name="Midgley D.J."/>
        </authorList>
    </citation>
    <scope>NUCLEOTIDE SEQUENCE [LARGE SCALE GENOMIC DNA]</scope>
    <source>
        <strain evidence="2">Maddingley MBC34</strain>
    </source>
</reference>
<name>K6HEF4_9BACT</name>
<dbReference type="AlphaFoldDB" id="K6HEF4"/>
<accession>K6HEF4</accession>
<dbReference type="Proteomes" id="UP000006272">
    <property type="component" value="Unassembled WGS sequence"/>
</dbReference>
<evidence type="ECO:0000313" key="1">
    <source>
        <dbReference type="EMBL" id="EKO40868.1"/>
    </source>
</evidence>
<gene>
    <name evidence="1" type="ORF">B193_0413</name>
</gene>
<sequence>MGWDFRVESTYRTHPKFILLKQLYGSEGVDAVFALWAFATEERPKGVLINMTDKKIAAACGIDPTVIDPTEFVNNLVEIGFLDRAEDGVVEIHNWKKRQPNIWSRGEKDPTKVAAANARWGKKEADLKDKKLRKQPVANSDAAAMQCMPSAMPHPTPSYLKSLSQAPDGERAREVVFGLMSENRPKVRPKSPEAWPAMLQGLLDEGQTVEDIERSTQFALQDSFWRSRIVSAKAYRDNYGQIFDQAVKSLYPCECTAEPPLRRLGQHGIGCFPAETIQFPCSEFGNPGWMGRSPPRQATLRRVSFDIRGTPH</sequence>
<proteinExistence type="predicted"/>